<evidence type="ECO:0000313" key="1">
    <source>
        <dbReference type="EMBL" id="CDW20773.1"/>
    </source>
</evidence>
<sequence>MHKNLPSELLKPLACHQRCVWPGVVLMMFYSPMLATSVRSPSSKG</sequence>
<dbReference type="AlphaFoldDB" id="A0A0K2T413"/>
<dbReference type="EMBL" id="HACA01003412">
    <property type="protein sequence ID" value="CDW20773.1"/>
    <property type="molecule type" value="Transcribed_RNA"/>
</dbReference>
<accession>A0A0K2T413</accession>
<organism evidence="1">
    <name type="scientific">Lepeophtheirus salmonis</name>
    <name type="common">Salmon louse</name>
    <name type="synonym">Caligus salmonis</name>
    <dbReference type="NCBI Taxonomy" id="72036"/>
    <lineage>
        <taxon>Eukaryota</taxon>
        <taxon>Metazoa</taxon>
        <taxon>Ecdysozoa</taxon>
        <taxon>Arthropoda</taxon>
        <taxon>Crustacea</taxon>
        <taxon>Multicrustacea</taxon>
        <taxon>Hexanauplia</taxon>
        <taxon>Copepoda</taxon>
        <taxon>Siphonostomatoida</taxon>
        <taxon>Caligidae</taxon>
        <taxon>Lepeophtheirus</taxon>
    </lineage>
</organism>
<reference evidence="1" key="1">
    <citation type="submission" date="2014-05" db="EMBL/GenBank/DDBJ databases">
        <authorList>
            <person name="Chronopoulou M."/>
        </authorList>
    </citation>
    <scope>NUCLEOTIDE SEQUENCE</scope>
    <source>
        <tissue evidence="1">Whole organism</tissue>
    </source>
</reference>
<name>A0A0K2T413_LEPSM</name>
<protein>
    <submittedName>
        <fullName evidence="1">Uncharacterized protein</fullName>
    </submittedName>
</protein>
<proteinExistence type="predicted"/>